<evidence type="ECO:0000313" key="5">
    <source>
        <dbReference type="EMBL" id="PQO44586.1"/>
    </source>
</evidence>
<keyword evidence="5" id="KW-0406">Ion transport</keyword>
<dbReference type="RefSeq" id="WP_105336966.1">
    <property type="nucleotide sequence ID" value="NZ_PUHZ01000019.1"/>
</dbReference>
<dbReference type="GO" id="GO:0006813">
    <property type="term" value="P:potassium ion transport"/>
    <property type="evidence" value="ECO:0007669"/>
    <property type="project" value="InterPro"/>
</dbReference>
<dbReference type="AlphaFoldDB" id="A0A2S8GJI7"/>
<dbReference type="GO" id="GO:0005886">
    <property type="term" value="C:plasma membrane"/>
    <property type="evidence" value="ECO:0007669"/>
    <property type="project" value="UniProtKB-SubCell"/>
</dbReference>
<dbReference type="SUPFAM" id="SSF116726">
    <property type="entry name" value="TrkA C-terminal domain-like"/>
    <property type="match status" value="1"/>
</dbReference>
<proteinExistence type="predicted"/>
<keyword evidence="2" id="KW-1133">Transmembrane helix</keyword>
<comment type="caution">
    <text evidence="5">The sequence shown here is derived from an EMBL/GenBank/DDBJ whole genome shotgun (WGS) entry which is preliminary data.</text>
</comment>
<evidence type="ECO:0000256" key="2">
    <source>
        <dbReference type="SAM" id="Phobius"/>
    </source>
</evidence>
<dbReference type="Proteomes" id="UP000237819">
    <property type="component" value="Unassembled WGS sequence"/>
</dbReference>
<dbReference type="InterPro" id="IPR036721">
    <property type="entry name" value="RCK_C_sf"/>
</dbReference>
<dbReference type="PANTHER" id="PTHR43833">
    <property type="entry name" value="POTASSIUM CHANNEL PROTEIN 2-RELATED-RELATED"/>
    <property type="match status" value="1"/>
</dbReference>
<keyword evidence="2" id="KW-0812">Transmembrane</keyword>
<dbReference type="Gene3D" id="3.30.70.1450">
    <property type="entry name" value="Regulator of K+ conductance, C-terminal domain"/>
    <property type="match status" value="1"/>
</dbReference>
<feature type="domain" description="RCK N-terminal" evidence="3">
    <location>
        <begin position="108"/>
        <end position="225"/>
    </location>
</feature>
<dbReference type="Pfam" id="PF02080">
    <property type="entry name" value="TrkA_C"/>
    <property type="match status" value="1"/>
</dbReference>
<dbReference type="InterPro" id="IPR003148">
    <property type="entry name" value="RCK_N"/>
</dbReference>
<dbReference type="Gene3D" id="3.40.50.720">
    <property type="entry name" value="NAD(P)-binding Rossmann-like Domain"/>
    <property type="match status" value="1"/>
</dbReference>
<name>A0A2S8GJI7_9BACT</name>
<dbReference type="InterPro" id="IPR006037">
    <property type="entry name" value="RCK_C"/>
</dbReference>
<evidence type="ECO:0000259" key="4">
    <source>
        <dbReference type="PROSITE" id="PS51202"/>
    </source>
</evidence>
<dbReference type="SUPFAM" id="SSF81324">
    <property type="entry name" value="Voltage-gated potassium channels"/>
    <property type="match status" value="1"/>
</dbReference>
<dbReference type="PROSITE" id="PS51202">
    <property type="entry name" value="RCK_C"/>
    <property type="match status" value="1"/>
</dbReference>
<dbReference type="Gene3D" id="1.10.287.70">
    <property type="match status" value="1"/>
</dbReference>
<dbReference type="InterPro" id="IPR036291">
    <property type="entry name" value="NAD(P)-bd_dom_sf"/>
</dbReference>
<dbReference type="Pfam" id="PF07885">
    <property type="entry name" value="Ion_trans_2"/>
    <property type="match status" value="1"/>
</dbReference>
<reference evidence="5 6" key="1">
    <citation type="submission" date="2018-02" db="EMBL/GenBank/DDBJ databases">
        <title>Comparative genomes isolates from brazilian mangrove.</title>
        <authorList>
            <person name="Araujo J.E."/>
            <person name="Taketani R.G."/>
            <person name="Silva M.C.P."/>
            <person name="Loureco M.V."/>
            <person name="Andreote F.D."/>
        </authorList>
    </citation>
    <scope>NUCLEOTIDE SEQUENCE [LARGE SCALE GENOMIC DNA]</scope>
    <source>
        <strain evidence="5 6">Nap-Phe MGV</strain>
    </source>
</reference>
<evidence type="ECO:0000313" key="6">
    <source>
        <dbReference type="Proteomes" id="UP000237819"/>
    </source>
</evidence>
<keyword evidence="2" id="KW-0472">Membrane</keyword>
<comment type="subcellular location">
    <subcellularLocation>
        <location evidence="1">Cell membrane</location>
        <topology evidence="1">Multi-pass membrane protein</topology>
    </subcellularLocation>
</comment>
<protein>
    <submittedName>
        <fullName evidence="5">Potassium channel protein</fullName>
    </submittedName>
</protein>
<sequence>MSGPIRKMMVGASLFLAICITATAGYMAHGWRLDDSIYMVVITIFGVGYGEVQPVQSPALRALTIMVIIAGYGAVIYTVGGFMQMLVDGELQKALGARRMSMEIDRLDGHTIICGVGRMGSILARELAASGKPFVVVDTDERRLHAAQELGYLFINGDATDEHVLEQAGIKRANVLATVLSEDATNVFVAVTARGMNPELMIIARGENPRTEKKLIGCGANKVVLPTAIGAKKLAQMIIRPSAENMLEQMTAQGDMTDDLSRIGLRFEELLVAEGSPLADKTISSIELKSNHGFLIVGLRRASGETILNPPGETVLSVGDVVIVLGHTNDIPQLAERFCSNQSQKLTYRGVTLDS</sequence>
<feature type="domain" description="RCK C-terminal" evidence="4">
    <location>
        <begin position="255"/>
        <end position="340"/>
    </location>
</feature>
<feature type="transmembrane region" description="Helical" evidence="2">
    <location>
        <begin position="35"/>
        <end position="52"/>
    </location>
</feature>
<dbReference type="SUPFAM" id="SSF51735">
    <property type="entry name" value="NAD(P)-binding Rossmann-fold domains"/>
    <property type="match status" value="1"/>
</dbReference>
<dbReference type="InterPro" id="IPR050721">
    <property type="entry name" value="Trk_Ktr_HKT_K-transport"/>
</dbReference>
<dbReference type="EMBL" id="PUHZ01000019">
    <property type="protein sequence ID" value="PQO44586.1"/>
    <property type="molecule type" value="Genomic_DNA"/>
</dbReference>
<dbReference type="GO" id="GO:0008324">
    <property type="term" value="F:monoatomic cation transmembrane transporter activity"/>
    <property type="evidence" value="ECO:0007669"/>
    <property type="project" value="InterPro"/>
</dbReference>
<dbReference type="PANTHER" id="PTHR43833:SF9">
    <property type="entry name" value="POTASSIUM CHANNEL PROTEIN YUGO-RELATED"/>
    <property type="match status" value="1"/>
</dbReference>
<dbReference type="OrthoDB" id="9785285at2"/>
<feature type="transmembrane region" description="Helical" evidence="2">
    <location>
        <begin position="59"/>
        <end position="83"/>
    </location>
</feature>
<keyword evidence="5" id="KW-0813">Transport</keyword>
<evidence type="ECO:0000259" key="3">
    <source>
        <dbReference type="PROSITE" id="PS51201"/>
    </source>
</evidence>
<dbReference type="Pfam" id="PF02254">
    <property type="entry name" value="TrkA_N"/>
    <property type="match status" value="1"/>
</dbReference>
<dbReference type="PROSITE" id="PS51201">
    <property type="entry name" value="RCK_N"/>
    <property type="match status" value="1"/>
</dbReference>
<dbReference type="InterPro" id="IPR013099">
    <property type="entry name" value="K_chnl_dom"/>
</dbReference>
<organism evidence="5 6">
    <name type="scientific">Blastopirellula marina</name>
    <dbReference type="NCBI Taxonomy" id="124"/>
    <lineage>
        <taxon>Bacteria</taxon>
        <taxon>Pseudomonadati</taxon>
        <taxon>Planctomycetota</taxon>
        <taxon>Planctomycetia</taxon>
        <taxon>Pirellulales</taxon>
        <taxon>Pirellulaceae</taxon>
        <taxon>Blastopirellula</taxon>
    </lineage>
</organism>
<gene>
    <name evidence="5" type="ORF">C5Y93_18670</name>
</gene>
<evidence type="ECO:0000256" key="1">
    <source>
        <dbReference type="ARBA" id="ARBA00004651"/>
    </source>
</evidence>
<accession>A0A2S8GJI7</accession>
<keyword evidence="5" id="KW-0407">Ion channel</keyword>